<sequence length="514" mass="56137">MAAALCGRILELSARIEQDLPAGSAREALRAVRQRLESAATLRLAVGGRLNAGKSTLVNVLLGQRLAATDATECTRIVTWFHYHHQNRIHVRLRDGTSQILVPGPGGTVPADLGHPVDQIADLTVETSNQQLKLYHTLADTPGLDALSGLDEDSKAAMRSADALIYVMPHPGENDRKTLEALQEAFADSQLSAANTVGVLSQIDNLGDGARDPQETWKTARRIASHYATDLRTLLADVIPVHGLLAYAALGADFTEAHTEALRTLAAVPPDDRTLMLYSYDFFLEYTDCPLEAATRRRLHQLLGLYGIRLSLDLIDQGCTATRTLLDELRQRSGIDALLGFLHTNFLASADRLRAAASLTTLERISWTGQTPAEQRALADLRIHVARLRHDPALREVELAHALGELNQPAHHTTTALDDKATDDLVDLVKNPTPASRLGLPDDAPTTKIVQTAEAKADRWRALEFSPSRTLARHARTIREAFEDIAFHSTSATGRPDRDPPPATSLDRKGMRHG</sequence>
<name>A0A0J7ZNH3_STRVR</name>
<feature type="domain" description="G" evidence="2">
    <location>
        <begin position="44"/>
        <end position="183"/>
    </location>
</feature>
<gene>
    <name evidence="3" type="ORF">ACM01_03855</name>
</gene>
<dbReference type="OrthoDB" id="4379468at2"/>
<dbReference type="InterPro" id="IPR006073">
    <property type="entry name" value="GTP-bd"/>
</dbReference>
<dbReference type="AlphaFoldDB" id="A0A0J7ZNH3"/>
<evidence type="ECO:0000313" key="4">
    <source>
        <dbReference type="Proteomes" id="UP000037432"/>
    </source>
</evidence>
<dbReference type="Pfam" id="PF01926">
    <property type="entry name" value="MMR_HSR1"/>
    <property type="match status" value="1"/>
</dbReference>
<evidence type="ECO:0000259" key="2">
    <source>
        <dbReference type="Pfam" id="PF01926"/>
    </source>
</evidence>
<dbReference type="Gene3D" id="3.40.50.300">
    <property type="entry name" value="P-loop containing nucleotide triphosphate hydrolases"/>
    <property type="match status" value="1"/>
</dbReference>
<dbReference type="PATRIC" id="fig|1938.3.peg.393"/>
<evidence type="ECO:0000313" key="3">
    <source>
        <dbReference type="EMBL" id="KMS76957.1"/>
    </source>
</evidence>
<dbReference type="SUPFAM" id="SSF52540">
    <property type="entry name" value="P-loop containing nucleoside triphosphate hydrolases"/>
    <property type="match status" value="1"/>
</dbReference>
<dbReference type="RefSeq" id="WP_048579557.1">
    <property type="nucleotide sequence ID" value="NZ_LFNT01000002.1"/>
</dbReference>
<protein>
    <recommendedName>
        <fullName evidence="2">G domain-containing protein</fullName>
    </recommendedName>
</protein>
<feature type="region of interest" description="Disordered" evidence="1">
    <location>
        <begin position="487"/>
        <end position="514"/>
    </location>
</feature>
<dbReference type="EMBL" id="LFNT01000002">
    <property type="protein sequence ID" value="KMS76957.1"/>
    <property type="molecule type" value="Genomic_DNA"/>
</dbReference>
<comment type="caution">
    <text evidence="3">The sequence shown here is derived from an EMBL/GenBank/DDBJ whole genome shotgun (WGS) entry which is preliminary data.</text>
</comment>
<organism evidence="3 4">
    <name type="scientific">Streptomyces viridochromogenes</name>
    <dbReference type="NCBI Taxonomy" id="1938"/>
    <lineage>
        <taxon>Bacteria</taxon>
        <taxon>Bacillati</taxon>
        <taxon>Actinomycetota</taxon>
        <taxon>Actinomycetes</taxon>
        <taxon>Kitasatosporales</taxon>
        <taxon>Streptomycetaceae</taxon>
        <taxon>Streptomyces</taxon>
    </lineage>
</organism>
<dbReference type="GO" id="GO:0005525">
    <property type="term" value="F:GTP binding"/>
    <property type="evidence" value="ECO:0007669"/>
    <property type="project" value="InterPro"/>
</dbReference>
<accession>A0A0J7ZNH3</accession>
<dbReference type="Proteomes" id="UP000037432">
    <property type="component" value="Unassembled WGS sequence"/>
</dbReference>
<proteinExistence type="predicted"/>
<dbReference type="InterPro" id="IPR027417">
    <property type="entry name" value="P-loop_NTPase"/>
</dbReference>
<evidence type="ECO:0000256" key="1">
    <source>
        <dbReference type="SAM" id="MobiDB-lite"/>
    </source>
</evidence>
<reference evidence="3 4" key="1">
    <citation type="submission" date="2015-06" db="EMBL/GenBank/DDBJ databases">
        <authorList>
            <person name="Ju K.-S."/>
            <person name="Doroghazi J.R."/>
            <person name="Metcalf W.W."/>
        </authorList>
    </citation>
    <scope>NUCLEOTIDE SEQUENCE [LARGE SCALE GENOMIC DNA]</scope>
    <source>
        <strain evidence="3 4">NRRL 3414</strain>
    </source>
</reference>